<organism evidence="1 2">
    <name type="scientific">Novosphingobium album</name>
    <name type="common">ex Hu et al. 2023</name>
    <dbReference type="NCBI Taxonomy" id="2930093"/>
    <lineage>
        <taxon>Bacteria</taxon>
        <taxon>Pseudomonadati</taxon>
        <taxon>Pseudomonadota</taxon>
        <taxon>Alphaproteobacteria</taxon>
        <taxon>Sphingomonadales</taxon>
        <taxon>Sphingomonadaceae</taxon>
        <taxon>Novosphingobium</taxon>
    </lineage>
</organism>
<reference evidence="1" key="1">
    <citation type="submission" date="2022-03" db="EMBL/GenBank/DDBJ databases">
        <title>Identification of a novel bacterium isolated from mangrove sediments.</title>
        <authorList>
            <person name="Pan X."/>
        </authorList>
    </citation>
    <scope>NUCLEOTIDE SEQUENCE</scope>
    <source>
        <strain evidence="1">B2580</strain>
    </source>
</reference>
<dbReference type="RefSeq" id="WP_243996252.1">
    <property type="nucleotide sequence ID" value="NZ_JALHLE010000043.1"/>
</dbReference>
<dbReference type="Pfam" id="PF14076">
    <property type="entry name" value="DUF4258"/>
    <property type="match status" value="1"/>
</dbReference>
<evidence type="ECO:0000313" key="2">
    <source>
        <dbReference type="Proteomes" id="UP001162880"/>
    </source>
</evidence>
<dbReference type="InterPro" id="IPR025354">
    <property type="entry name" value="DUF4258"/>
</dbReference>
<accession>A0ABT0B6X3</accession>
<evidence type="ECO:0000313" key="1">
    <source>
        <dbReference type="EMBL" id="MCJ2180805.1"/>
    </source>
</evidence>
<name>A0ABT0B6X3_9SPHN</name>
<dbReference type="Proteomes" id="UP001162880">
    <property type="component" value="Unassembled WGS sequence"/>
</dbReference>
<proteinExistence type="predicted"/>
<comment type="caution">
    <text evidence="1">The sequence shown here is derived from an EMBL/GenBank/DDBJ whole genome shotgun (WGS) entry which is preliminary data.</text>
</comment>
<keyword evidence="2" id="KW-1185">Reference proteome</keyword>
<gene>
    <name evidence="1" type="ORF">MTR64_19715</name>
</gene>
<sequence>MTEKAKRKVVSFRPKTAELEAEIRLLAENDERVFFGPHARERMEERGISRLEALRVLRKGHADGPIEVGKKPGEYKVKMVARLKGSREIGVVTILIERRRLFVKTVEWEDL</sequence>
<protein>
    <submittedName>
        <fullName evidence="1">DUF4258 domain-containing protein</fullName>
    </submittedName>
</protein>
<dbReference type="EMBL" id="JALHLE010000043">
    <property type="protein sequence ID" value="MCJ2180805.1"/>
    <property type="molecule type" value="Genomic_DNA"/>
</dbReference>